<comment type="caution">
    <text evidence="1">The sequence shown here is derived from an EMBL/GenBank/DDBJ whole genome shotgun (WGS) entry which is preliminary data.</text>
</comment>
<organism evidence="1 2">
    <name type="scientific">Haloarcula pellucida</name>
    <dbReference type="NCBI Taxonomy" id="1427151"/>
    <lineage>
        <taxon>Archaea</taxon>
        <taxon>Methanobacteriati</taxon>
        <taxon>Methanobacteriota</taxon>
        <taxon>Stenosarchaea group</taxon>
        <taxon>Halobacteria</taxon>
        <taxon>Halobacteriales</taxon>
        <taxon>Haloarculaceae</taxon>
        <taxon>Haloarcula</taxon>
    </lineage>
</organism>
<dbReference type="Pfam" id="PF21811">
    <property type="entry name" value="RdfA"/>
    <property type="match status" value="1"/>
</dbReference>
<dbReference type="AlphaFoldDB" id="A0A830GLN2"/>
<name>A0A830GLN2_9EURY</name>
<accession>A0A830GLN2</accession>
<keyword evidence="2" id="KW-1185">Reference proteome</keyword>
<dbReference type="RefSeq" id="WP_188997715.1">
    <property type="nucleotide sequence ID" value="NZ_BMOU01000003.1"/>
</dbReference>
<reference evidence="1" key="1">
    <citation type="journal article" date="2014" name="Int. J. Syst. Evol. Microbiol.">
        <title>Complete genome sequence of Corynebacterium casei LMG S-19264T (=DSM 44701T), isolated from a smear-ripened cheese.</title>
        <authorList>
            <consortium name="US DOE Joint Genome Institute (JGI-PGF)"/>
            <person name="Walter F."/>
            <person name="Albersmeier A."/>
            <person name="Kalinowski J."/>
            <person name="Ruckert C."/>
        </authorList>
    </citation>
    <scope>NUCLEOTIDE SEQUENCE</scope>
    <source>
        <strain evidence="1">JCM 17820</strain>
    </source>
</reference>
<gene>
    <name evidence="1" type="ORF">GCM10009030_23260</name>
</gene>
<evidence type="ECO:0000313" key="1">
    <source>
        <dbReference type="EMBL" id="GGN95746.1"/>
    </source>
</evidence>
<protein>
    <submittedName>
        <fullName evidence="1">Uncharacterized protein</fullName>
    </submittedName>
</protein>
<sequence>MPTDDAPTTKVGRLIDVYDLDGLGPELEAHWTSEGDARKSLRDLADLFNKELLRAEMRDNDMAPVDSDVDTYYELLTSDDVSAGRATEARRDLEQEGIGVAELTDDFVTYQAVRGYLQNVRGASYEQADDAEQVAKEQQQLERLVTRTQAVSREKLDRLRKTDRIDLGTFRVFVGINIFCETCGSQYAVDELLENGGCDC</sequence>
<evidence type="ECO:0000313" key="2">
    <source>
        <dbReference type="Proteomes" id="UP000605784"/>
    </source>
</evidence>
<proteinExistence type="predicted"/>
<reference evidence="1" key="2">
    <citation type="submission" date="2020-09" db="EMBL/GenBank/DDBJ databases">
        <authorList>
            <person name="Sun Q."/>
            <person name="Ohkuma M."/>
        </authorList>
    </citation>
    <scope>NUCLEOTIDE SEQUENCE</scope>
    <source>
        <strain evidence="1">JCM 17820</strain>
    </source>
</reference>
<dbReference type="InterPro" id="IPR048925">
    <property type="entry name" value="RdfA"/>
</dbReference>
<dbReference type="EMBL" id="BMOU01000003">
    <property type="protein sequence ID" value="GGN95746.1"/>
    <property type="molecule type" value="Genomic_DNA"/>
</dbReference>
<dbReference type="Proteomes" id="UP000605784">
    <property type="component" value="Unassembled WGS sequence"/>
</dbReference>